<dbReference type="AlphaFoldDB" id="A0A4Y9EP97"/>
<evidence type="ECO:0000259" key="3">
    <source>
        <dbReference type="PROSITE" id="PS51201"/>
    </source>
</evidence>
<evidence type="ECO:0000256" key="1">
    <source>
        <dbReference type="ARBA" id="ARBA00004651"/>
    </source>
</evidence>
<dbReference type="GO" id="GO:0008324">
    <property type="term" value="F:monoatomic cation transmembrane transporter activity"/>
    <property type="evidence" value="ECO:0007669"/>
    <property type="project" value="InterPro"/>
</dbReference>
<protein>
    <submittedName>
        <fullName evidence="5">Potassium channel protein</fullName>
    </submittedName>
</protein>
<dbReference type="Gene3D" id="3.30.70.1450">
    <property type="entry name" value="Regulator of K+ conductance, C-terminal domain"/>
    <property type="match status" value="1"/>
</dbReference>
<accession>A0A4Y9EP97</accession>
<dbReference type="Gene3D" id="3.40.50.720">
    <property type="entry name" value="NAD(P)-binding Rossmann-like Domain"/>
    <property type="match status" value="1"/>
</dbReference>
<dbReference type="SUPFAM" id="SSF51735">
    <property type="entry name" value="NAD(P)-binding Rossmann-fold domains"/>
    <property type="match status" value="1"/>
</dbReference>
<comment type="caution">
    <text evidence="5">The sequence shown here is derived from an EMBL/GenBank/DDBJ whole genome shotgun (WGS) entry which is preliminary data.</text>
</comment>
<keyword evidence="5" id="KW-0406">Ion transport</keyword>
<comment type="subcellular location">
    <subcellularLocation>
        <location evidence="1">Cell membrane</location>
        <topology evidence="1">Multi-pass membrane protein</topology>
    </subcellularLocation>
</comment>
<dbReference type="GO" id="GO:0005886">
    <property type="term" value="C:plasma membrane"/>
    <property type="evidence" value="ECO:0007669"/>
    <property type="project" value="UniProtKB-SubCell"/>
</dbReference>
<dbReference type="InterPro" id="IPR036291">
    <property type="entry name" value="NAD(P)-bd_dom_sf"/>
</dbReference>
<dbReference type="SUPFAM" id="SSF116726">
    <property type="entry name" value="TrkA C-terminal domain-like"/>
    <property type="match status" value="1"/>
</dbReference>
<dbReference type="PANTHER" id="PTHR43833:SF9">
    <property type="entry name" value="POTASSIUM CHANNEL PROTEIN YUGO-RELATED"/>
    <property type="match status" value="1"/>
</dbReference>
<dbReference type="EMBL" id="SIHO01000002">
    <property type="protein sequence ID" value="TFU03872.1"/>
    <property type="molecule type" value="Genomic_DNA"/>
</dbReference>
<feature type="transmembrane region" description="Helical" evidence="2">
    <location>
        <begin position="20"/>
        <end position="38"/>
    </location>
</feature>
<dbReference type="InterPro" id="IPR003148">
    <property type="entry name" value="RCK_N"/>
</dbReference>
<dbReference type="Pfam" id="PF02254">
    <property type="entry name" value="TrkA_N"/>
    <property type="match status" value="1"/>
</dbReference>
<dbReference type="Pfam" id="PF07885">
    <property type="entry name" value="Ion_trans_2"/>
    <property type="match status" value="1"/>
</dbReference>
<reference evidence="5 6" key="1">
    <citation type="submission" date="2019-02" db="EMBL/GenBank/DDBJ databases">
        <title>Polymorphobacter sp. isolated from the lake at the Tibet of China.</title>
        <authorList>
            <person name="Li A."/>
        </authorList>
    </citation>
    <scope>NUCLEOTIDE SEQUENCE [LARGE SCALE GENOMIC DNA]</scope>
    <source>
        <strain evidence="5 6">DJ1R-1</strain>
    </source>
</reference>
<feature type="domain" description="RCK N-terminal" evidence="3">
    <location>
        <begin position="119"/>
        <end position="236"/>
    </location>
</feature>
<organism evidence="5 6">
    <name type="scientific">Glacieibacterium arshaanense</name>
    <dbReference type="NCBI Taxonomy" id="2511025"/>
    <lineage>
        <taxon>Bacteria</taxon>
        <taxon>Pseudomonadati</taxon>
        <taxon>Pseudomonadota</taxon>
        <taxon>Alphaproteobacteria</taxon>
        <taxon>Sphingomonadales</taxon>
        <taxon>Sphingosinicellaceae</taxon>
        <taxon>Glacieibacterium</taxon>
    </lineage>
</organism>
<dbReference type="InterPro" id="IPR036721">
    <property type="entry name" value="RCK_C_sf"/>
</dbReference>
<dbReference type="GO" id="GO:0006813">
    <property type="term" value="P:potassium ion transport"/>
    <property type="evidence" value="ECO:0007669"/>
    <property type="project" value="InterPro"/>
</dbReference>
<evidence type="ECO:0000313" key="6">
    <source>
        <dbReference type="Proteomes" id="UP000297737"/>
    </source>
</evidence>
<keyword evidence="2" id="KW-0472">Membrane</keyword>
<evidence type="ECO:0000256" key="2">
    <source>
        <dbReference type="SAM" id="Phobius"/>
    </source>
</evidence>
<name>A0A4Y9EP97_9SPHN</name>
<dbReference type="PROSITE" id="PS51202">
    <property type="entry name" value="RCK_C"/>
    <property type="match status" value="1"/>
</dbReference>
<evidence type="ECO:0000259" key="4">
    <source>
        <dbReference type="PROSITE" id="PS51202"/>
    </source>
</evidence>
<proteinExistence type="predicted"/>
<feature type="domain" description="RCK C-terminal" evidence="4">
    <location>
        <begin position="266"/>
        <end position="353"/>
    </location>
</feature>
<keyword evidence="2" id="KW-0812">Transmembrane</keyword>
<keyword evidence="5" id="KW-0813">Transport</keyword>
<sequence>MRPMSSNAADALGSPVRNLVVILGFVAVVMVASTLGYMHAGWSLADASYMVVLTIYTVGYGEVRPIDTQYLHAVTMATMVFGCTGMILLTSVLIQVFTALQLRALFGVGRMQNAIAALDAHVIIAGYGRIGVMLAHELKTAGRDLVVIERSPAKIAEAEAAGHLCIAADATDEAALVTAGINRAQVLATVLPDDAANVFITLSARSLNPRVQIIARGEAPTTEGKLRHAGADRVVLPTHIGAERIAEMILYAASSGLVRGNDTMAENERLLQSMGLEFEMLTVPKGGGLTGARVADAERRGAGSFFIVQIERKGGGVITRPDPGTRIEAGDGIGYIARGNGAAIRALFDVIPEAIRSGRSTFKPGR</sequence>
<gene>
    <name evidence="5" type="ORF">EUV02_09210</name>
</gene>
<keyword evidence="2" id="KW-1133">Transmembrane helix</keyword>
<feature type="transmembrane region" description="Helical" evidence="2">
    <location>
        <begin position="44"/>
        <end position="63"/>
    </location>
</feature>
<dbReference type="InterPro" id="IPR013099">
    <property type="entry name" value="K_chnl_dom"/>
</dbReference>
<evidence type="ECO:0000313" key="5">
    <source>
        <dbReference type="EMBL" id="TFU03872.1"/>
    </source>
</evidence>
<dbReference type="InterPro" id="IPR006037">
    <property type="entry name" value="RCK_C"/>
</dbReference>
<keyword evidence="6" id="KW-1185">Reference proteome</keyword>
<dbReference type="Gene3D" id="1.10.287.70">
    <property type="match status" value="1"/>
</dbReference>
<dbReference type="OrthoDB" id="9781411at2"/>
<dbReference type="SUPFAM" id="SSF81324">
    <property type="entry name" value="Voltage-gated potassium channels"/>
    <property type="match status" value="1"/>
</dbReference>
<dbReference type="Proteomes" id="UP000297737">
    <property type="component" value="Unassembled WGS sequence"/>
</dbReference>
<dbReference type="PROSITE" id="PS51201">
    <property type="entry name" value="RCK_N"/>
    <property type="match status" value="1"/>
</dbReference>
<keyword evidence="5" id="KW-0407">Ion channel</keyword>
<dbReference type="PANTHER" id="PTHR43833">
    <property type="entry name" value="POTASSIUM CHANNEL PROTEIN 2-RELATED-RELATED"/>
    <property type="match status" value="1"/>
</dbReference>
<dbReference type="InterPro" id="IPR050721">
    <property type="entry name" value="Trk_Ktr_HKT_K-transport"/>
</dbReference>
<feature type="transmembrane region" description="Helical" evidence="2">
    <location>
        <begin position="70"/>
        <end position="94"/>
    </location>
</feature>